<dbReference type="EMBL" id="SJSO01000013">
    <property type="protein sequence ID" value="TCD25525.1"/>
    <property type="molecule type" value="Genomic_DNA"/>
</dbReference>
<accession>A0A4R0Q413</accession>
<dbReference type="RefSeq" id="WP_131531824.1">
    <property type="nucleotide sequence ID" value="NZ_SJSO01000013.1"/>
</dbReference>
<feature type="signal peptide" evidence="1">
    <location>
        <begin position="1"/>
        <end position="22"/>
    </location>
</feature>
<evidence type="ECO:0000313" key="2">
    <source>
        <dbReference type="EMBL" id="TCD25525.1"/>
    </source>
</evidence>
<organism evidence="2 3">
    <name type="scientific">Pedobacter psychrodurus</name>
    <dbReference type="NCBI Taxonomy" id="2530456"/>
    <lineage>
        <taxon>Bacteria</taxon>
        <taxon>Pseudomonadati</taxon>
        <taxon>Bacteroidota</taxon>
        <taxon>Sphingobacteriia</taxon>
        <taxon>Sphingobacteriales</taxon>
        <taxon>Sphingobacteriaceae</taxon>
        <taxon>Pedobacter</taxon>
    </lineage>
</organism>
<feature type="chain" id="PRO_5020354425" description="SnoaL-like polyketide cyclase" evidence="1">
    <location>
        <begin position="23"/>
        <end position="176"/>
    </location>
</feature>
<keyword evidence="1" id="KW-0732">Signal</keyword>
<dbReference type="Pfam" id="PF07366">
    <property type="entry name" value="SnoaL"/>
    <property type="match status" value="1"/>
</dbReference>
<comment type="caution">
    <text evidence="2">The sequence shown here is derived from an EMBL/GenBank/DDBJ whole genome shotgun (WGS) entry which is preliminary data.</text>
</comment>
<dbReference type="PANTHER" id="PTHR38436">
    <property type="entry name" value="POLYKETIDE CYCLASE SNOAL-LIKE DOMAIN"/>
    <property type="match status" value="1"/>
</dbReference>
<evidence type="ECO:0000256" key="1">
    <source>
        <dbReference type="SAM" id="SignalP"/>
    </source>
</evidence>
<dbReference type="PANTHER" id="PTHR38436:SF1">
    <property type="entry name" value="ESTER CYCLASE"/>
    <property type="match status" value="1"/>
</dbReference>
<dbReference type="Gene3D" id="3.10.450.50">
    <property type="match status" value="1"/>
</dbReference>
<evidence type="ECO:0000313" key="3">
    <source>
        <dbReference type="Proteomes" id="UP000293925"/>
    </source>
</evidence>
<dbReference type="AlphaFoldDB" id="A0A4R0Q413"/>
<dbReference type="Proteomes" id="UP000293925">
    <property type="component" value="Unassembled WGS sequence"/>
</dbReference>
<gene>
    <name evidence="2" type="ORF">EZ456_15975</name>
</gene>
<protein>
    <recommendedName>
        <fullName evidence="4">SnoaL-like polyketide cyclase</fullName>
    </recommendedName>
</protein>
<reference evidence="2 3" key="1">
    <citation type="submission" date="2019-02" db="EMBL/GenBank/DDBJ databases">
        <title>Pedobacter sp. RP-3-21 sp. nov., isolated from Arctic soil.</title>
        <authorList>
            <person name="Dahal R.H."/>
        </authorList>
    </citation>
    <scope>NUCLEOTIDE SEQUENCE [LARGE SCALE GENOMIC DNA]</scope>
    <source>
        <strain evidence="2 3">RP-3-21</strain>
    </source>
</reference>
<name>A0A4R0Q413_9SPHI</name>
<dbReference type="InterPro" id="IPR032710">
    <property type="entry name" value="NTF2-like_dom_sf"/>
</dbReference>
<dbReference type="SUPFAM" id="SSF54427">
    <property type="entry name" value="NTF2-like"/>
    <property type="match status" value="1"/>
</dbReference>
<keyword evidence="3" id="KW-1185">Reference proteome</keyword>
<proteinExistence type="predicted"/>
<sequence>MKTTIKMILSGILALSTTVAFSQGSLNPPKKTNPVVTRLETKNTEVVKKFIDQVINGGKVNLIDKFWNPDMVWRGGSLGEINGIANYKAFAKANIGGAFTDMHLEVKDILAKGDKVMVNFTNSGKNTGEFMGRKATGINAKWNGMGMYRLKDGKITEATFSEDILDLLMQLGIFKL</sequence>
<dbReference type="OrthoDB" id="7876517at2"/>
<dbReference type="InterPro" id="IPR009959">
    <property type="entry name" value="Cyclase_SnoaL-like"/>
</dbReference>
<evidence type="ECO:0008006" key="4">
    <source>
        <dbReference type="Google" id="ProtNLM"/>
    </source>
</evidence>
<dbReference type="GO" id="GO:0030638">
    <property type="term" value="P:polyketide metabolic process"/>
    <property type="evidence" value="ECO:0007669"/>
    <property type="project" value="InterPro"/>
</dbReference>